<keyword evidence="2" id="KW-1185">Reference proteome</keyword>
<evidence type="ECO:0008006" key="3">
    <source>
        <dbReference type="Google" id="ProtNLM"/>
    </source>
</evidence>
<dbReference type="Proteomes" id="UP000271624">
    <property type="component" value="Unassembled WGS sequence"/>
</dbReference>
<evidence type="ECO:0000313" key="2">
    <source>
        <dbReference type="Proteomes" id="UP000271624"/>
    </source>
</evidence>
<dbReference type="RefSeq" id="WP_233787743.1">
    <property type="nucleotide sequence ID" value="NZ_RSCL01000003.1"/>
</dbReference>
<evidence type="ECO:0000313" key="1">
    <source>
        <dbReference type="EMBL" id="RUT08508.1"/>
    </source>
</evidence>
<gene>
    <name evidence="1" type="ORF">DSM106972_016760</name>
</gene>
<comment type="caution">
    <text evidence="1">The sequence shown here is derived from an EMBL/GenBank/DDBJ whole genome shotgun (WGS) entry which is preliminary data.</text>
</comment>
<reference evidence="1" key="2">
    <citation type="journal article" date="2019" name="Genome Biol. Evol.">
        <title>Day and night: Metabolic profiles and evolutionary relationships of six axenic non-marine cyanobacteria.</title>
        <authorList>
            <person name="Will S.E."/>
            <person name="Henke P."/>
            <person name="Boedeker C."/>
            <person name="Huang S."/>
            <person name="Brinkmann H."/>
            <person name="Rohde M."/>
            <person name="Jarek M."/>
            <person name="Friedl T."/>
            <person name="Seufert S."/>
            <person name="Schumacher M."/>
            <person name="Overmann J."/>
            <person name="Neumann-Schaal M."/>
            <person name="Petersen J."/>
        </authorList>
    </citation>
    <scope>NUCLEOTIDE SEQUENCE [LARGE SCALE GENOMIC DNA]</scope>
    <source>
        <strain evidence="1">PCC 7102</strain>
    </source>
</reference>
<accession>A0A433VQW8</accession>
<proteinExistence type="predicted"/>
<dbReference type="AlphaFoldDB" id="A0A433VQW8"/>
<sequence>MPEDSGSWALPLRHERITSYENPIDKATWQLKQVCKNLAVRPISVWDSEYGCAPFILKTTDIPADILVRLRSNLSLWTAPPEYSGKGRLS</sequence>
<protein>
    <recommendedName>
        <fullName evidence="3">Transposase IS701-like DDE domain-containing protein</fullName>
    </recommendedName>
</protein>
<name>A0A433VQW8_9CYAN</name>
<dbReference type="EMBL" id="RSCL01000003">
    <property type="protein sequence ID" value="RUT08508.1"/>
    <property type="molecule type" value="Genomic_DNA"/>
</dbReference>
<reference evidence="1" key="1">
    <citation type="submission" date="2018-12" db="EMBL/GenBank/DDBJ databases">
        <authorList>
            <person name="Will S."/>
            <person name="Neumann-Schaal M."/>
            <person name="Henke P."/>
        </authorList>
    </citation>
    <scope>NUCLEOTIDE SEQUENCE</scope>
    <source>
        <strain evidence="1">PCC 7102</strain>
    </source>
</reference>
<organism evidence="1 2">
    <name type="scientific">Dulcicalothrix desertica PCC 7102</name>
    <dbReference type="NCBI Taxonomy" id="232991"/>
    <lineage>
        <taxon>Bacteria</taxon>
        <taxon>Bacillati</taxon>
        <taxon>Cyanobacteriota</taxon>
        <taxon>Cyanophyceae</taxon>
        <taxon>Nostocales</taxon>
        <taxon>Calotrichaceae</taxon>
        <taxon>Dulcicalothrix</taxon>
    </lineage>
</organism>